<gene>
    <name evidence="1" type="ORF">COHA_008589</name>
</gene>
<organism evidence="1 2">
    <name type="scientific">Chlorella ohadii</name>
    <dbReference type="NCBI Taxonomy" id="2649997"/>
    <lineage>
        <taxon>Eukaryota</taxon>
        <taxon>Viridiplantae</taxon>
        <taxon>Chlorophyta</taxon>
        <taxon>core chlorophytes</taxon>
        <taxon>Trebouxiophyceae</taxon>
        <taxon>Chlorellales</taxon>
        <taxon>Chlorellaceae</taxon>
        <taxon>Chlorella clade</taxon>
        <taxon>Chlorella</taxon>
    </lineage>
</organism>
<dbReference type="EMBL" id="JADXDR010000148">
    <property type="protein sequence ID" value="KAI7837576.1"/>
    <property type="molecule type" value="Genomic_DNA"/>
</dbReference>
<dbReference type="Proteomes" id="UP001205105">
    <property type="component" value="Unassembled WGS sequence"/>
</dbReference>
<evidence type="ECO:0000313" key="2">
    <source>
        <dbReference type="Proteomes" id="UP001205105"/>
    </source>
</evidence>
<reference evidence="1" key="1">
    <citation type="submission" date="2020-11" db="EMBL/GenBank/DDBJ databases">
        <title>Chlorella ohadii genome sequencing and assembly.</title>
        <authorList>
            <person name="Murik O."/>
            <person name="Treves H."/>
            <person name="Kedem I."/>
            <person name="Shotland Y."/>
            <person name="Kaplan A."/>
        </authorList>
    </citation>
    <scope>NUCLEOTIDE SEQUENCE</scope>
    <source>
        <strain evidence="1">1</strain>
    </source>
</reference>
<accession>A0AAD5GYN2</accession>
<name>A0AAD5GYN2_9CHLO</name>
<sequence>MALLAADPETVLDSAKDQLPQGGPVALRKFGFATEPTDVAPKLSLRPPPFVLGSRYLLAAPVAPASERTATQQAEASCPEPSASAGYGPAAQAVPAVGAEPAAAGDGKAAVALSAAAGPEAALSFSLSRLSTLSGSSEELERPARSSHCPPFPELVMQYVPNPLCMCPDVRSKEALELRASSPLDFQLYSIRGGLYLLSDDEHYRNGLGYAHQLKLGLRLRDTYAWAVQYHDLRTLAPGLGLAQAALAGLESQHPDPAHEPEAAANELRCLLQEVMVMAHKTLAAIADGLTKAACADASRQLSWPSLDQVLLYARP</sequence>
<comment type="caution">
    <text evidence="1">The sequence shown here is derived from an EMBL/GenBank/DDBJ whole genome shotgun (WGS) entry which is preliminary data.</text>
</comment>
<protein>
    <submittedName>
        <fullName evidence="1">Uncharacterized protein</fullName>
    </submittedName>
</protein>
<keyword evidence="2" id="KW-1185">Reference proteome</keyword>
<evidence type="ECO:0000313" key="1">
    <source>
        <dbReference type="EMBL" id="KAI7837576.1"/>
    </source>
</evidence>
<dbReference type="AlphaFoldDB" id="A0AAD5GYN2"/>
<proteinExistence type="predicted"/>